<evidence type="ECO:0000313" key="2">
    <source>
        <dbReference type="EMBL" id="TDC77556.1"/>
    </source>
</evidence>
<evidence type="ECO:0000313" key="3">
    <source>
        <dbReference type="Proteomes" id="UP000295345"/>
    </source>
</evidence>
<evidence type="ECO:0000259" key="1">
    <source>
        <dbReference type="Pfam" id="PF13460"/>
    </source>
</evidence>
<dbReference type="OrthoDB" id="9771302at2"/>
<dbReference type="SUPFAM" id="SSF51735">
    <property type="entry name" value="NAD(P)-binding Rossmann-fold domains"/>
    <property type="match status" value="1"/>
</dbReference>
<dbReference type="PANTHER" id="PTHR12126:SF11">
    <property type="entry name" value="NADH DEHYDROGENASE [UBIQUINONE] 1 ALPHA SUBCOMPLEX SUBUNIT 9, MITOCHONDRIAL"/>
    <property type="match status" value="1"/>
</dbReference>
<organism evidence="2 3">
    <name type="scientific">Streptomyces hainanensis</name>
    <dbReference type="NCBI Taxonomy" id="402648"/>
    <lineage>
        <taxon>Bacteria</taxon>
        <taxon>Bacillati</taxon>
        <taxon>Actinomycetota</taxon>
        <taxon>Actinomycetes</taxon>
        <taxon>Kitasatosporales</taxon>
        <taxon>Streptomycetaceae</taxon>
        <taxon>Streptomyces</taxon>
    </lineage>
</organism>
<dbReference type="InterPro" id="IPR016040">
    <property type="entry name" value="NAD(P)-bd_dom"/>
</dbReference>
<dbReference type="Gene3D" id="3.40.50.720">
    <property type="entry name" value="NAD(P)-binding Rossmann-like Domain"/>
    <property type="match status" value="1"/>
</dbReference>
<dbReference type="PANTHER" id="PTHR12126">
    <property type="entry name" value="NADH-UBIQUINONE OXIDOREDUCTASE 39 KDA SUBUNIT-RELATED"/>
    <property type="match status" value="1"/>
</dbReference>
<reference evidence="2 3" key="1">
    <citation type="submission" date="2019-03" db="EMBL/GenBank/DDBJ databases">
        <title>Draft genome sequences of novel Actinobacteria.</title>
        <authorList>
            <person name="Sahin N."/>
            <person name="Ay H."/>
            <person name="Saygin H."/>
        </authorList>
    </citation>
    <scope>NUCLEOTIDE SEQUENCE [LARGE SCALE GENOMIC DNA]</scope>
    <source>
        <strain evidence="2 3">DSM 41900</strain>
    </source>
</reference>
<name>A0A4R4TLT8_9ACTN</name>
<accession>A0A4R4TLT8</accession>
<gene>
    <name evidence="2" type="ORF">E1283_07030</name>
</gene>
<proteinExistence type="predicted"/>
<keyword evidence="3" id="KW-1185">Reference proteome</keyword>
<protein>
    <submittedName>
        <fullName evidence="2">NAD-dependent epimerase/dehydratase family protein</fullName>
    </submittedName>
</protein>
<feature type="domain" description="NAD(P)-binding" evidence="1">
    <location>
        <begin position="7"/>
        <end position="182"/>
    </location>
</feature>
<comment type="caution">
    <text evidence="2">The sequence shown here is derived from an EMBL/GenBank/DDBJ whole genome shotgun (WGS) entry which is preliminary data.</text>
</comment>
<dbReference type="EMBL" id="SMKI01000051">
    <property type="protein sequence ID" value="TDC77556.1"/>
    <property type="molecule type" value="Genomic_DNA"/>
</dbReference>
<dbReference type="GO" id="GO:0044877">
    <property type="term" value="F:protein-containing complex binding"/>
    <property type="evidence" value="ECO:0007669"/>
    <property type="project" value="TreeGrafter"/>
</dbReference>
<dbReference type="Proteomes" id="UP000295345">
    <property type="component" value="Unassembled WGS sequence"/>
</dbReference>
<dbReference type="InterPro" id="IPR036291">
    <property type="entry name" value="NAD(P)-bd_dom_sf"/>
</dbReference>
<dbReference type="AlphaFoldDB" id="A0A4R4TLT8"/>
<dbReference type="RefSeq" id="WP_132817024.1">
    <property type="nucleotide sequence ID" value="NZ_SMKI01000051.1"/>
</dbReference>
<sequence length="257" mass="27005">MRVLVTGAAGRLGRALLPGLVAAGHDVRAMSRRERPAGGDAAWVRANLATGEGVARALDGVDAVVHLAAAPYRGRYTDRVEVAGTSRLLGAAAPAGVGHLVYVSIAGCDRIPWGYFRTKVRTEALLAGGGLPWSVVRSTQFHSFVDQALTLAARTGVLLADPGITARPVDVTDVADRLVRQVGDGPSGGVEDFVGPEVLGLADAVHRWRAARGLRRPVVRLRVPGRLGREFRAGHLAGGTGEAGRITWDAYLATRYG</sequence>
<dbReference type="InterPro" id="IPR051207">
    <property type="entry name" value="ComplexI_NDUFA9_subunit"/>
</dbReference>
<dbReference type="Pfam" id="PF13460">
    <property type="entry name" value="NAD_binding_10"/>
    <property type="match status" value="1"/>
</dbReference>